<evidence type="ECO:0000313" key="1">
    <source>
        <dbReference type="EMBL" id="MFD2184598.1"/>
    </source>
</evidence>
<sequence>MAVLAVATMFLFVSADTADARWRGGGFYGGGFRGYGGPRFYGGGARFYGGPRFYAGPRIYRGGFYRPVGVYRPAFRPVYAGYGWRRSYWRPRPYWGWRRPWVAPVVVGAGFYGGGWYGSCWRWRFTPWGWRRVNVCGYPVVPYWRAAYPWGW</sequence>
<reference evidence="2" key="1">
    <citation type="journal article" date="2019" name="Int. J. Syst. Evol. Microbiol.">
        <title>The Global Catalogue of Microorganisms (GCM) 10K type strain sequencing project: providing services to taxonomists for standard genome sequencing and annotation.</title>
        <authorList>
            <consortium name="The Broad Institute Genomics Platform"/>
            <consortium name="The Broad Institute Genome Sequencing Center for Infectious Disease"/>
            <person name="Wu L."/>
            <person name="Ma J."/>
        </authorList>
    </citation>
    <scope>NUCLEOTIDE SEQUENCE [LARGE SCALE GENOMIC DNA]</scope>
    <source>
        <strain evidence="2">CGMCC 1.6774</strain>
    </source>
</reference>
<gene>
    <name evidence="1" type="ORF">ACFSOX_20780</name>
</gene>
<organism evidence="1 2">
    <name type="scientific">Rhodoplanes azumiensis</name>
    <dbReference type="NCBI Taxonomy" id="1897628"/>
    <lineage>
        <taxon>Bacteria</taxon>
        <taxon>Pseudomonadati</taxon>
        <taxon>Pseudomonadota</taxon>
        <taxon>Alphaproteobacteria</taxon>
        <taxon>Hyphomicrobiales</taxon>
        <taxon>Nitrobacteraceae</taxon>
        <taxon>Rhodoplanes</taxon>
    </lineage>
</organism>
<evidence type="ECO:0008006" key="3">
    <source>
        <dbReference type="Google" id="ProtNLM"/>
    </source>
</evidence>
<protein>
    <recommendedName>
        <fullName evidence="3">Sulfur globule protein</fullName>
    </recommendedName>
</protein>
<name>A0ABW5ANQ8_9BRAD</name>
<comment type="caution">
    <text evidence="1">The sequence shown here is derived from an EMBL/GenBank/DDBJ whole genome shotgun (WGS) entry which is preliminary data.</text>
</comment>
<dbReference type="EMBL" id="JBHUIW010000031">
    <property type="protein sequence ID" value="MFD2184598.1"/>
    <property type="molecule type" value="Genomic_DNA"/>
</dbReference>
<dbReference type="RefSeq" id="WP_378479740.1">
    <property type="nucleotide sequence ID" value="NZ_JBHUIW010000031.1"/>
</dbReference>
<evidence type="ECO:0000313" key="2">
    <source>
        <dbReference type="Proteomes" id="UP001597314"/>
    </source>
</evidence>
<dbReference type="Proteomes" id="UP001597314">
    <property type="component" value="Unassembled WGS sequence"/>
</dbReference>
<proteinExistence type="predicted"/>
<accession>A0ABW5ANQ8</accession>
<keyword evidence="2" id="KW-1185">Reference proteome</keyword>